<evidence type="ECO:0000313" key="2">
    <source>
        <dbReference type="Proteomes" id="UP001501599"/>
    </source>
</evidence>
<dbReference type="EMBL" id="BAAAQT010000001">
    <property type="protein sequence ID" value="GAA2171219.1"/>
    <property type="molecule type" value="Genomic_DNA"/>
</dbReference>
<evidence type="ECO:0008006" key="3">
    <source>
        <dbReference type="Google" id="ProtNLM"/>
    </source>
</evidence>
<evidence type="ECO:0000313" key="1">
    <source>
        <dbReference type="EMBL" id="GAA2171219.1"/>
    </source>
</evidence>
<proteinExistence type="predicted"/>
<name>A0ABN3AJX1_9MICO</name>
<dbReference type="RefSeq" id="WP_344339826.1">
    <property type="nucleotide sequence ID" value="NZ_BAAAQT010000001.1"/>
</dbReference>
<protein>
    <recommendedName>
        <fullName evidence="3">DUF222 domain-containing protein</fullName>
    </recommendedName>
</protein>
<accession>A0ABN3AJX1</accession>
<dbReference type="Proteomes" id="UP001501599">
    <property type="component" value="Unassembled WGS sequence"/>
</dbReference>
<sequence length="185" mass="19441">MTMASGVARLDEQRVDDLLPQLRAASMRLLTAVLRLGDDELSASARSALGTRRHVIARMARRADRTVRALDGEDGPEPADRLLALAPADLVAALTSSLGGVLGALAEHASGMRPTSPAARLALAHAREHLAWLELSHVDLHVGYDMHDIPDASLDAVAAHFRDARDPSAASAPAGSSPFAPLIAD</sequence>
<keyword evidence="2" id="KW-1185">Reference proteome</keyword>
<comment type="caution">
    <text evidence="1">The sequence shown here is derived from an EMBL/GenBank/DDBJ whole genome shotgun (WGS) entry which is preliminary data.</text>
</comment>
<organism evidence="1 2">
    <name type="scientific">Agrococcus versicolor</name>
    <dbReference type="NCBI Taxonomy" id="501482"/>
    <lineage>
        <taxon>Bacteria</taxon>
        <taxon>Bacillati</taxon>
        <taxon>Actinomycetota</taxon>
        <taxon>Actinomycetes</taxon>
        <taxon>Micrococcales</taxon>
        <taxon>Microbacteriaceae</taxon>
        <taxon>Agrococcus</taxon>
    </lineage>
</organism>
<gene>
    <name evidence="1" type="ORF">GCM10009846_04390</name>
</gene>
<reference evidence="1 2" key="1">
    <citation type="journal article" date="2019" name="Int. J. Syst. Evol. Microbiol.">
        <title>The Global Catalogue of Microorganisms (GCM) 10K type strain sequencing project: providing services to taxonomists for standard genome sequencing and annotation.</title>
        <authorList>
            <consortium name="The Broad Institute Genomics Platform"/>
            <consortium name="The Broad Institute Genome Sequencing Center for Infectious Disease"/>
            <person name="Wu L."/>
            <person name="Ma J."/>
        </authorList>
    </citation>
    <scope>NUCLEOTIDE SEQUENCE [LARGE SCALE GENOMIC DNA]</scope>
    <source>
        <strain evidence="1 2">JCM 16026</strain>
    </source>
</reference>